<evidence type="ECO:0000313" key="3">
    <source>
        <dbReference type="Proteomes" id="UP000223596"/>
    </source>
</evidence>
<reference evidence="2 3" key="1">
    <citation type="submission" date="2017-09" db="EMBL/GenBank/DDBJ databases">
        <title>Evaluation of Pacific Biosciences Sequencing Technology to Finishing C. thermocellum Genome Sequences.</title>
        <authorList>
            <person name="Brown S."/>
        </authorList>
    </citation>
    <scope>NUCLEOTIDE SEQUENCE [LARGE SCALE GENOMIC DNA]</scope>
    <source>
        <strain evidence="2 3">AD2</strain>
    </source>
</reference>
<dbReference type="Proteomes" id="UP000223596">
    <property type="component" value="Unassembled WGS sequence"/>
</dbReference>
<organism evidence="2 3">
    <name type="scientific">Acetivibrio thermocellus AD2</name>
    <dbReference type="NCBI Taxonomy" id="1138384"/>
    <lineage>
        <taxon>Bacteria</taxon>
        <taxon>Bacillati</taxon>
        <taxon>Bacillota</taxon>
        <taxon>Clostridia</taxon>
        <taxon>Eubacteriales</taxon>
        <taxon>Oscillospiraceae</taxon>
        <taxon>Acetivibrio</taxon>
    </lineage>
</organism>
<evidence type="ECO:0000313" key="2">
    <source>
        <dbReference type="EMBL" id="PFH03099.1"/>
    </source>
</evidence>
<dbReference type="AlphaFoldDB" id="A0AB36TGY8"/>
<accession>A0AB36TGY8</accession>
<proteinExistence type="predicted"/>
<evidence type="ECO:0000259" key="1">
    <source>
        <dbReference type="Pfam" id="PF13566"/>
    </source>
</evidence>
<dbReference type="GeneID" id="35803568"/>
<sequence length="245" mass="28987">MIHYYYDGTFDGLLTCVYESYYGVEPPDRIFRSKNMQQSILDKNIDIVTDSEKASKVYEAICEKISYDALRNVYHAYLSELDNIDTYILRYLRIGFKKGKSVDLYLTSEEVLKVHSAAKKVRTESHLMLGLLRFKKLKGGLYYAPYSPVYNITVLISDHFVRRLSDQFWIIHDTKRNFAAVYNTSKCVFTDLPAELQYQSAKTDDQFEELWKNYFNSICIKDRVNPKLQKQNMPQKYWKYLVEKQ</sequence>
<gene>
    <name evidence="2" type="ORF">M972_111895</name>
</gene>
<dbReference type="InterPro" id="IPR025404">
    <property type="entry name" value="DUF4130"/>
</dbReference>
<dbReference type="EMBL" id="PDBW01000001">
    <property type="protein sequence ID" value="PFH03099.1"/>
    <property type="molecule type" value="Genomic_DNA"/>
</dbReference>
<feature type="domain" description="DUF4130" evidence="1">
    <location>
        <begin position="84"/>
        <end position="243"/>
    </location>
</feature>
<protein>
    <submittedName>
        <fullName evidence="2">DNA metabolism protein</fullName>
    </submittedName>
</protein>
<comment type="caution">
    <text evidence="2">The sequence shown here is derived from an EMBL/GenBank/DDBJ whole genome shotgun (WGS) entry which is preliminary data.</text>
</comment>
<dbReference type="NCBIfam" id="TIGR03915">
    <property type="entry name" value="SAM_7_link_chp"/>
    <property type="match status" value="1"/>
</dbReference>
<dbReference type="Pfam" id="PF13566">
    <property type="entry name" value="DUF4130"/>
    <property type="match status" value="1"/>
</dbReference>
<dbReference type="InterPro" id="IPR023875">
    <property type="entry name" value="DNA_repair_put"/>
</dbReference>
<name>A0AB36TGY8_ACETH</name>
<dbReference type="RefSeq" id="WP_003512706.1">
    <property type="nucleotide sequence ID" value="NZ_CP013828.1"/>
</dbReference>